<comment type="caution">
    <text evidence="3">The sequence shown here is derived from an EMBL/GenBank/DDBJ whole genome shotgun (WGS) entry which is preliminary data.</text>
</comment>
<proteinExistence type="predicted"/>
<reference evidence="3 4" key="1">
    <citation type="submission" date="2016-09" db="EMBL/GenBank/DDBJ databases">
        <title>genome sequences of unsequenced Mycobacteria.</title>
        <authorList>
            <person name="Greninger A.L."/>
            <person name="Jerome K.R."/>
            <person name="Mcnair B."/>
            <person name="Wallis C."/>
            <person name="Fang F."/>
        </authorList>
    </citation>
    <scope>NUCLEOTIDE SEQUENCE [LARGE SCALE GENOMIC DNA]</scope>
    <source>
        <strain evidence="3 4">BM1</strain>
    </source>
</reference>
<evidence type="ECO:0000256" key="2">
    <source>
        <dbReference type="SAM" id="SignalP"/>
    </source>
</evidence>
<accession>A0A1Q4HBJ0</accession>
<organism evidence="3 4">
    <name type="scientific">Mycolicibacterium diernhoferi</name>
    <dbReference type="NCBI Taxonomy" id="1801"/>
    <lineage>
        <taxon>Bacteria</taxon>
        <taxon>Bacillati</taxon>
        <taxon>Actinomycetota</taxon>
        <taxon>Actinomycetes</taxon>
        <taxon>Mycobacteriales</taxon>
        <taxon>Mycobacteriaceae</taxon>
        <taxon>Mycolicibacterium</taxon>
    </lineage>
</organism>
<dbReference type="Gene3D" id="3.40.50.1820">
    <property type="entry name" value="alpha/beta hydrolase"/>
    <property type="match status" value="1"/>
</dbReference>
<dbReference type="SUPFAM" id="SSF53474">
    <property type="entry name" value="alpha/beta-Hydrolases"/>
    <property type="match status" value="1"/>
</dbReference>
<feature type="compositionally biased region" description="Low complexity" evidence="1">
    <location>
        <begin position="138"/>
        <end position="158"/>
    </location>
</feature>
<name>A0A1Q4HBJ0_9MYCO</name>
<dbReference type="InterPro" id="IPR029058">
    <property type="entry name" value="AB_hydrolase_fold"/>
</dbReference>
<evidence type="ECO:0000313" key="3">
    <source>
        <dbReference type="EMBL" id="OPE53293.1"/>
    </source>
</evidence>
<dbReference type="Proteomes" id="UP000191039">
    <property type="component" value="Unassembled WGS sequence"/>
</dbReference>
<feature type="compositionally biased region" description="Polar residues" evidence="1">
    <location>
        <begin position="49"/>
        <end position="65"/>
    </location>
</feature>
<protein>
    <recommendedName>
        <fullName evidence="5">Alpha/beta hydrolase</fullName>
    </recommendedName>
</protein>
<feature type="region of interest" description="Disordered" evidence="1">
    <location>
        <begin position="130"/>
        <end position="158"/>
    </location>
</feature>
<feature type="chain" id="PRO_5043148709" description="Alpha/beta hydrolase" evidence="2">
    <location>
        <begin position="20"/>
        <end position="559"/>
    </location>
</feature>
<keyword evidence="2" id="KW-0732">Signal</keyword>
<feature type="compositionally biased region" description="Acidic residues" evidence="1">
    <location>
        <begin position="83"/>
        <end position="102"/>
    </location>
</feature>
<dbReference type="AlphaFoldDB" id="A0A1Q4HBJ0"/>
<dbReference type="EMBL" id="MIJD01000170">
    <property type="protein sequence ID" value="OPE53293.1"/>
    <property type="molecule type" value="Genomic_DNA"/>
</dbReference>
<feature type="region of interest" description="Disordered" evidence="1">
    <location>
        <begin position="30"/>
        <end position="117"/>
    </location>
</feature>
<evidence type="ECO:0000313" key="4">
    <source>
        <dbReference type="Proteomes" id="UP000191039"/>
    </source>
</evidence>
<feature type="signal peptide" evidence="2">
    <location>
        <begin position="1"/>
        <end position="19"/>
    </location>
</feature>
<feature type="compositionally biased region" description="Low complexity" evidence="1">
    <location>
        <begin position="30"/>
        <end position="48"/>
    </location>
</feature>
<dbReference type="OrthoDB" id="4568724at2"/>
<evidence type="ECO:0000256" key="1">
    <source>
        <dbReference type="SAM" id="MobiDB-lite"/>
    </source>
</evidence>
<evidence type="ECO:0008006" key="5">
    <source>
        <dbReference type="Google" id="ProtNLM"/>
    </source>
</evidence>
<sequence>MERLSVWVSAGLLSAGVSAAVLAGAGVAVADDGTSGSSEGSSSNATSGPASQSTTATDPTGSGSPDTGPDTAPDSDAKPDPAPEPEPDEPEAGPEPAAEEPAPEATRPEDSVAEAPKKPKRHLFARFGASPSFKPHSAARTASAPEPAAAVSAPAATESPAVVTPAATDISAAVAPSAGPAASLALAAVPAEAAPVKAAAAPGGSLFRWIAGVTDSIVRAVGGLAINTLQALEALVTGPPALPANSTVTVRNSTILLSSGQRIKANWYYPEGETVPDKMIVLQHGFFALGPMYSYTAANLAEATGAIVVTPTISSNFFARDDAWLNGAGMWNSIADLFTGDRKALTDSALAAGFATRYGLDPATAALPVKFGLAGHSAGGQLVAAVAGYLVDKNAADDLVGVITLDGVPTGTVMADTLRKLQDYQDATGRYIPIREIGAPPNAFNFIGNVKQALNEARPGRFNGVVLSGGVHMDSMRGGNPIIQFAAYLIAGFPKPQNQQAVDILAATWFTEWFAGDTDNGDELAPGSALPISTPKGTANGVVIGSVAVPAARFVTLAV</sequence>
<dbReference type="RefSeq" id="WP_131817413.1">
    <property type="nucleotide sequence ID" value="NZ_BAAATC010000021.1"/>
</dbReference>
<gene>
    <name evidence="3" type="ORF">BV510_16350</name>
</gene>